<evidence type="ECO:0000256" key="3">
    <source>
        <dbReference type="ARBA" id="ARBA00014087"/>
    </source>
</evidence>
<reference evidence="9" key="3">
    <citation type="submission" date="2020-12" db="UniProtKB">
        <authorList>
            <consortium name="EnsemblPlants"/>
        </authorList>
    </citation>
    <scope>IDENTIFICATION</scope>
</reference>
<keyword evidence="4" id="KW-0175">Coiled coil</keyword>
<dbReference type="Gramene" id="Pp3c22_10120V3.1">
    <property type="protein sequence ID" value="Pp3c22_10120V3.1"/>
    <property type="gene ID" value="Pp3c22_10120"/>
</dbReference>
<dbReference type="InParanoid" id="A0A2K1IMZ6"/>
<protein>
    <recommendedName>
        <fullName evidence="3">Cilia- and flagella-associated protein 157</fullName>
    </recommendedName>
</protein>
<dbReference type="PaxDb" id="3218-PP1S121_123V6.1"/>
<evidence type="ECO:0000313" key="10">
    <source>
        <dbReference type="Proteomes" id="UP000006727"/>
    </source>
</evidence>
<evidence type="ECO:0000256" key="2">
    <source>
        <dbReference type="ARBA" id="ARBA00010841"/>
    </source>
</evidence>
<dbReference type="EMBL" id="ABEU02000022">
    <property type="protein sequence ID" value="PNR30649.1"/>
    <property type="molecule type" value="Genomic_DNA"/>
</dbReference>
<keyword evidence="5" id="KW-0969">Cilium</keyword>
<sequence length="439" mass="50550">MSKEGSGARSQLDDLKAKLLAKELEIITQKDQMLRIQERSHQIELHISKLSDKSREKIASLEDIISLINGEAKVKDKKTLDLEAEMVKLKEDSDTTIKEMAKHLEDTTTAMEFKYESTKLELETAQIRLRELHEFSQKKAILEKELQDTRYALLKEREKCIEQVGEAERASYAAQEKMRRAMETIVAETEARMTANMEMRLNFKTKKIIIENEGLKAEVQYHTRATMKLYKENQRLIEENHERTRDIDLLQEIQAELELKIHAYQKTLRILLHKLRENEKQMTSTQAKVLPNMTKEQRGYEEDFQELLLRAERLKDVKISNVGSKLVHSRKAVRPHSTKSQELTQDSAIEFLYACLEDMELETFTKLATESASSSEAVPSTLPLDQLNMKQRLKLLQSLLKKASTVRLMTQSLANAASDKGSTQRLPYSPAINNSGLDT</sequence>
<dbReference type="EnsemblPlants" id="Pp3c22_10120V3.1">
    <property type="protein sequence ID" value="Pp3c22_10120V3.1"/>
    <property type="gene ID" value="Pp3c22_10120"/>
</dbReference>
<evidence type="ECO:0000313" key="9">
    <source>
        <dbReference type="EnsemblPlants" id="Pp3c22_10120V3.1"/>
    </source>
</evidence>
<dbReference type="InterPro" id="IPR038844">
    <property type="entry name" value="CFAP157"/>
</dbReference>
<evidence type="ECO:0000256" key="4">
    <source>
        <dbReference type="ARBA" id="ARBA00023054"/>
    </source>
</evidence>
<reference evidence="8 10" key="2">
    <citation type="journal article" date="2018" name="Plant J.">
        <title>The Physcomitrella patens chromosome-scale assembly reveals moss genome structure and evolution.</title>
        <authorList>
            <person name="Lang D."/>
            <person name="Ullrich K.K."/>
            <person name="Murat F."/>
            <person name="Fuchs J."/>
            <person name="Jenkins J."/>
            <person name="Haas F.B."/>
            <person name="Piednoel M."/>
            <person name="Gundlach H."/>
            <person name="Van Bel M."/>
            <person name="Meyberg R."/>
            <person name="Vives C."/>
            <person name="Morata J."/>
            <person name="Symeonidi A."/>
            <person name="Hiss M."/>
            <person name="Muchero W."/>
            <person name="Kamisugi Y."/>
            <person name="Saleh O."/>
            <person name="Blanc G."/>
            <person name="Decker E.L."/>
            <person name="van Gessel N."/>
            <person name="Grimwood J."/>
            <person name="Hayes R.D."/>
            <person name="Graham S.W."/>
            <person name="Gunter L.E."/>
            <person name="McDaniel S.F."/>
            <person name="Hoernstein S.N.W."/>
            <person name="Larsson A."/>
            <person name="Li F.W."/>
            <person name="Perroud P.F."/>
            <person name="Phillips J."/>
            <person name="Ranjan P."/>
            <person name="Rokshar D.S."/>
            <person name="Rothfels C.J."/>
            <person name="Schneider L."/>
            <person name="Shu S."/>
            <person name="Stevenson D.W."/>
            <person name="Thummler F."/>
            <person name="Tillich M."/>
            <person name="Villarreal Aguilar J.C."/>
            <person name="Widiez T."/>
            <person name="Wong G.K."/>
            <person name="Wymore A."/>
            <person name="Zhang Y."/>
            <person name="Zimmer A.D."/>
            <person name="Quatrano R.S."/>
            <person name="Mayer K.F.X."/>
            <person name="Goodstein D."/>
            <person name="Casacuberta J.M."/>
            <person name="Vandepoele K."/>
            <person name="Reski R."/>
            <person name="Cuming A.C."/>
            <person name="Tuskan G.A."/>
            <person name="Maumus F."/>
            <person name="Salse J."/>
            <person name="Schmutz J."/>
            <person name="Rensing S.A."/>
        </authorList>
    </citation>
    <scope>NUCLEOTIDE SEQUENCE [LARGE SCALE GENOMIC DNA]</scope>
    <source>
        <strain evidence="9 10">cv. Gransden 2004</strain>
    </source>
</reference>
<comment type="subcellular location">
    <subcellularLocation>
        <location evidence="1">Cell projection</location>
        <location evidence="1">Cilium</location>
    </subcellularLocation>
</comment>
<dbReference type="Proteomes" id="UP000006727">
    <property type="component" value="Chromosome 22"/>
</dbReference>
<proteinExistence type="inferred from homology"/>
<dbReference type="OMA" id="MISELQY"/>
<keyword evidence="10" id="KW-1185">Reference proteome</keyword>
<dbReference type="PANTHER" id="PTHR31954">
    <property type="entry name" value="CILIA- AND FLAGELLA-ASSOCIATED PROTEIN 157"/>
    <property type="match status" value="1"/>
</dbReference>
<reference evidence="8 10" key="1">
    <citation type="journal article" date="2008" name="Science">
        <title>The Physcomitrella genome reveals evolutionary insights into the conquest of land by plants.</title>
        <authorList>
            <person name="Rensing S."/>
            <person name="Lang D."/>
            <person name="Zimmer A."/>
            <person name="Terry A."/>
            <person name="Salamov A."/>
            <person name="Shapiro H."/>
            <person name="Nishiyama T."/>
            <person name="Perroud P.-F."/>
            <person name="Lindquist E."/>
            <person name="Kamisugi Y."/>
            <person name="Tanahashi T."/>
            <person name="Sakakibara K."/>
            <person name="Fujita T."/>
            <person name="Oishi K."/>
            <person name="Shin-I T."/>
            <person name="Kuroki Y."/>
            <person name="Toyoda A."/>
            <person name="Suzuki Y."/>
            <person name="Hashimoto A."/>
            <person name="Yamaguchi K."/>
            <person name="Sugano A."/>
            <person name="Kohara Y."/>
            <person name="Fujiyama A."/>
            <person name="Anterola A."/>
            <person name="Aoki S."/>
            <person name="Ashton N."/>
            <person name="Barbazuk W.B."/>
            <person name="Barker E."/>
            <person name="Bennetzen J."/>
            <person name="Bezanilla M."/>
            <person name="Blankenship R."/>
            <person name="Cho S.H."/>
            <person name="Dutcher S."/>
            <person name="Estelle M."/>
            <person name="Fawcett J.A."/>
            <person name="Gundlach H."/>
            <person name="Hanada K."/>
            <person name="Heyl A."/>
            <person name="Hicks K.A."/>
            <person name="Hugh J."/>
            <person name="Lohr M."/>
            <person name="Mayer K."/>
            <person name="Melkozernov A."/>
            <person name="Murata T."/>
            <person name="Nelson D."/>
            <person name="Pils B."/>
            <person name="Prigge M."/>
            <person name="Reiss B."/>
            <person name="Renner T."/>
            <person name="Rombauts S."/>
            <person name="Rushton P."/>
            <person name="Sanderfoot A."/>
            <person name="Schween G."/>
            <person name="Shiu S.-H."/>
            <person name="Stueber K."/>
            <person name="Theodoulou F.L."/>
            <person name="Tu H."/>
            <person name="Van de Peer Y."/>
            <person name="Verrier P.J."/>
            <person name="Waters E."/>
            <person name="Wood A."/>
            <person name="Yang L."/>
            <person name="Cove D."/>
            <person name="Cuming A."/>
            <person name="Hasebe M."/>
            <person name="Lucas S."/>
            <person name="Mishler D.B."/>
            <person name="Reski R."/>
            <person name="Grigoriev I."/>
            <person name="Quatrano R.S."/>
            <person name="Boore J.L."/>
        </authorList>
    </citation>
    <scope>NUCLEOTIDE SEQUENCE [LARGE SCALE GENOMIC DNA]</scope>
    <source>
        <strain evidence="9 10">cv. Gransden 2004</strain>
    </source>
</reference>
<evidence type="ECO:0000256" key="5">
    <source>
        <dbReference type="ARBA" id="ARBA00023069"/>
    </source>
</evidence>
<evidence type="ECO:0000256" key="1">
    <source>
        <dbReference type="ARBA" id="ARBA00004138"/>
    </source>
</evidence>
<organism evidence="8">
    <name type="scientific">Physcomitrium patens</name>
    <name type="common">Spreading-leaved earth moss</name>
    <name type="synonym">Physcomitrella patens</name>
    <dbReference type="NCBI Taxonomy" id="3218"/>
    <lineage>
        <taxon>Eukaryota</taxon>
        <taxon>Viridiplantae</taxon>
        <taxon>Streptophyta</taxon>
        <taxon>Embryophyta</taxon>
        <taxon>Bryophyta</taxon>
        <taxon>Bryophytina</taxon>
        <taxon>Bryopsida</taxon>
        <taxon>Funariidae</taxon>
        <taxon>Funariales</taxon>
        <taxon>Funariaceae</taxon>
        <taxon>Physcomitrium</taxon>
    </lineage>
</organism>
<dbReference type="GO" id="GO:0036064">
    <property type="term" value="C:ciliary basal body"/>
    <property type="evidence" value="ECO:0000318"/>
    <property type="project" value="GO_Central"/>
</dbReference>
<evidence type="ECO:0000256" key="6">
    <source>
        <dbReference type="ARBA" id="ARBA00023273"/>
    </source>
</evidence>
<evidence type="ECO:0000256" key="7">
    <source>
        <dbReference type="SAM" id="MobiDB-lite"/>
    </source>
</evidence>
<dbReference type="AlphaFoldDB" id="A0A2K1IMZ6"/>
<dbReference type="GO" id="GO:0008017">
    <property type="term" value="F:microtubule binding"/>
    <property type="evidence" value="ECO:0000318"/>
    <property type="project" value="GO_Central"/>
</dbReference>
<feature type="region of interest" description="Disordered" evidence="7">
    <location>
        <begin position="416"/>
        <end position="439"/>
    </location>
</feature>
<name>A0A2K1IMZ6_PHYPA</name>
<evidence type="ECO:0000313" key="8">
    <source>
        <dbReference type="EMBL" id="PNR30649.1"/>
    </source>
</evidence>
<keyword evidence="6" id="KW-0966">Cell projection</keyword>
<gene>
    <name evidence="8" type="ORF">PHYPA_026965</name>
</gene>
<accession>A0A2K1IMZ6</accession>
<dbReference type="PANTHER" id="PTHR31954:SF1">
    <property type="entry name" value="CILIA- AND FLAGELLA-ASSOCIATED PROTEIN 157"/>
    <property type="match status" value="1"/>
</dbReference>
<comment type="similarity">
    <text evidence="2">Belongs to the CFAP157 family.</text>
</comment>